<dbReference type="InterPro" id="IPR001611">
    <property type="entry name" value="Leu-rich_rpt"/>
</dbReference>
<evidence type="ECO:0000256" key="3">
    <source>
        <dbReference type="ARBA" id="ARBA00022614"/>
    </source>
</evidence>
<evidence type="ECO:0000256" key="8">
    <source>
        <dbReference type="ARBA" id="ARBA00023136"/>
    </source>
</evidence>
<comment type="subcellular location">
    <subcellularLocation>
        <location evidence="1">Membrane</location>
        <topology evidence="1">Single-pass type I membrane protein</topology>
    </subcellularLocation>
</comment>
<dbReference type="Pfam" id="PF00560">
    <property type="entry name" value="LRR_1"/>
    <property type="match status" value="6"/>
</dbReference>
<keyword evidence="8 10" id="KW-0472">Membrane</keyword>
<dbReference type="SUPFAM" id="SSF52058">
    <property type="entry name" value="L domain-like"/>
    <property type="match status" value="1"/>
</dbReference>
<dbReference type="EMBL" id="KQ993849">
    <property type="protein sequence ID" value="KZV48554.1"/>
    <property type="molecule type" value="Genomic_DNA"/>
</dbReference>
<evidence type="ECO:0000256" key="10">
    <source>
        <dbReference type="SAM" id="Phobius"/>
    </source>
</evidence>
<evidence type="ECO:0000313" key="11">
    <source>
        <dbReference type="EMBL" id="KZV48554.1"/>
    </source>
</evidence>
<organism evidence="11 12">
    <name type="scientific">Dorcoceras hygrometricum</name>
    <dbReference type="NCBI Taxonomy" id="472368"/>
    <lineage>
        <taxon>Eukaryota</taxon>
        <taxon>Viridiplantae</taxon>
        <taxon>Streptophyta</taxon>
        <taxon>Embryophyta</taxon>
        <taxon>Tracheophyta</taxon>
        <taxon>Spermatophyta</taxon>
        <taxon>Magnoliopsida</taxon>
        <taxon>eudicotyledons</taxon>
        <taxon>Gunneridae</taxon>
        <taxon>Pentapetalae</taxon>
        <taxon>asterids</taxon>
        <taxon>lamiids</taxon>
        <taxon>Lamiales</taxon>
        <taxon>Gesneriaceae</taxon>
        <taxon>Didymocarpoideae</taxon>
        <taxon>Trichosporeae</taxon>
        <taxon>Loxocarpinae</taxon>
        <taxon>Dorcoceras</taxon>
    </lineage>
</organism>
<comment type="similarity">
    <text evidence="2">Belongs to the RLP family.</text>
</comment>
<accession>A0A2Z7CV52</accession>
<gene>
    <name evidence="11" type="ORF">F511_35341</name>
</gene>
<reference evidence="11 12" key="1">
    <citation type="journal article" date="2015" name="Proc. Natl. Acad. Sci. U.S.A.">
        <title>The resurrection genome of Boea hygrometrica: A blueprint for survival of dehydration.</title>
        <authorList>
            <person name="Xiao L."/>
            <person name="Yang G."/>
            <person name="Zhang L."/>
            <person name="Yang X."/>
            <person name="Zhao S."/>
            <person name="Ji Z."/>
            <person name="Zhou Q."/>
            <person name="Hu M."/>
            <person name="Wang Y."/>
            <person name="Chen M."/>
            <person name="Xu Y."/>
            <person name="Jin H."/>
            <person name="Xiao X."/>
            <person name="Hu G."/>
            <person name="Bao F."/>
            <person name="Hu Y."/>
            <person name="Wan P."/>
            <person name="Li L."/>
            <person name="Deng X."/>
            <person name="Kuang T."/>
            <person name="Xiang C."/>
            <person name="Zhu J.K."/>
            <person name="Oliver M.J."/>
            <person name="He Y."/>
        </authorList>
    </citation>
    <scope>NUCLEOTIDE SEQUENCE [LARGE SCALE GENOMIC DNA]</scope>
    <source>
        <strain evidence="12">cv. XS01</strain>
    </source>
</reference>
<name>A0A2Z7CV52_9LAMI</name>
<keyword evidence="3" id="KW-0433">Leucine-rich repeat</keyword>
<dbReference type="PANTHER" id="PTHR48063">
    <property type="entry name" value="LRR RECEPTOR-LIKE KINASE"/>
    <property type="match status" value="1"/>
</dbReference>
<keyword evidence="7 10" id="KW-1133">Transmembrane helix</keyword>
<sequence length="365" mass="40925">MCESNFGDLSLLDISNNQLSGNLHGCWENNLLEVLDLSNNNFSDEIPNFSGNVLTGTIPAWIGTNLASLVILSIRGNKFFGNIPTEICYLTQIQIIDLSRNNLSGKIPLHCFKNFSNFVKKDSTIPYVVVGTGYSYPLEYISVDKIVVQWKGQQFEYSRTLYLLTLIDLSGNRIDGNIPAEIFEMEGLVSLNLSENHLRGHIDQEVRLMASLECLDVSKNQLSGEIPAGLGTLPRLAFLDLSNNNFSGKIPSGTQLQSFNESRYDGNIGLCGPPLPRCPGDVPDKSSSSGDHGKHSKDVENDYSLLMNQYFLKEFYITIVFGFIVGFWVVIGPLIFKKSWRYAYFNFFDRIIESLCLKAVEYMTK</sequence>
<dbReference type="Gene3D" id="3.80.10.10">
    <property type="entry name" value="Ribonuclease Inhibitor"/>
    <property type="match status" value="1"/>
</dbReference>
<evidence type="ECO:0000256" key="7">
    <source>
        <dbReference type="ARBA" id="ARBA00022989"/>
    </source>
</evidence>
<keyword evidence="12" id="KW-1185">Reference proteome</keyword>
<keyword evidence="5" id="KW-0732">Signal</keyword>
<dbReference type="FunFam" id="3.80.10.10:FF:000111">
    <property type="entry name" value="LRR receptor-like serine/threonine-protein kinase ERECTA"/>
    <property type="match status" value="1"/>
</dbReference>
<protein>
    <submittedName>
        <fullName evidence="11">Uncharacterized protein</fullName>
    </submittedName>
</protein>
<keyword evidence="4 10" id="KW-0812">Transmembrane</keyword>
<evidence type="ECO:0000256" key="2">
    <source>
        <dbReference type="ARBA" id="ARBA00009592"/>
    </source>
</evidence>
<feature type="transmembrane region" description="Helical" evidence="10">
    <location>
        <begin position="315"/>
        <end position="336"/>
    </location>
</feature>
<dbReference type="Proteomes" id="UP000250235">
    <property type="component" value="Unassembled WGS sequence"/>
</dbReference>
<dbReference type="PROSITE" id="PS51450">
    <property type="entry name" value="LRR"/>
    <property type="match status" value="1"/>
</dbReference>
<dbReference type="InterPro" id="IPR032675">
    <property type="entry name" value="LRR_dom_sf"/>
</dbReference>
<dbReference type="PRINTS" id="PR00019">
    <property type="entry name" value="LEURICHRPT"/>
</dbReference>
<evidence type="ECO:0000256" key="1">
    <source>
        <dbReference type="ARBA" id="ARBA00004479"/>
    </source>
</evidence>
<proteinExistence type="inferred from homology"/>
<dbReference type="PANTHER" id="PTHR48063:SF98">
    <property type="entry name" value="LRR RECEPTOR-LIKE SERINE_THREONINE-PROTEIN KINASE FLS2"/>
    <property type="match status" value="1"/>
</dbReference>
<dbReference type="InterPro" id="IPR046956">
    <property type="entry name" value="RLP23-like"/>
</dbReference>
<evidence type="ECO:0000256" key="5">
    <source>
        <dbReference type="ARBA" id="ARBA00022729"/>
    </source>
</evidence>
<evidence type="ECO:0000256" key="6">
    <source>
        <dbReference type="ARBA" id="ARBA00022737"/>
    </source>
</evidence>
<dbReference type="OrthoDB" id="906070at2759"/>
<evidence type="ECO:0000256" key="9">
    <source>
        <dbReference type="ARBA" id="ARBA00023180"/>
    </source>
</evidence>
<dbReference type="GO" id="GO:0016020">
    <property type="term" value="C:membrane"/>
    <property type="evidence" value="ECO:0007669"/>
    <property type="project" value="UniProtKB-SubCell"/>
</dbReference>
<keyword evidence="9" id="KW-0325">Glycoprotein</keyword>
<dbReference type="AlphaFoldDB" id="A0A2Z7CV52"/>
<evidence type="ECO:0000256" key="4">
    <source>
        <dbReference type="ARBA" id="ARBA00022692"/>
    </source>
</evidence>
<keyword evidence="6" id="KW-0677">Repeat</keyword>
<evidence type="ECO:0000313" key="12">
    <source>
        <dbReference type="Proteomes" id="UP000250235"/>
    </source>
</evidence>